<reference evidence="3" key="2">
    <citation type="submission" date="2024-04" db="EMBL/GenBank/DDBJ databases">
        <authorList>
            <person name="Chen Y."/>
            <person name="Shah S."/>
            <person name="Dougan E. K."/>
            <person name="Thang M."/>
            <person name="Chan C."/>
        </authorList>
    </citation>
    <scope>NUCLEOTIDE SEQUENCE [LARGE SCALE GENOMIC DNA]</scope>
</reference>
<dbReference type="InterPro" id="IPR016024">
    <property type="entry name" value="ARM-type_fold"/>
</dbReference>
<dbReference type="OrthoDB" id="778952at2759"/>
<evidence type="ECO:0000313" key="3">
    <source>
        <dbReference type="EMBL" id="CAL1146727.1"/>
    </source>
</evidence>
<evidence type="ECO:0000313" key="5">
    <source>
        <dbReference type="Proteomes" id="UP001152797"/>
    </source>
</evidence>
<protein>
    <submittedName>
        <fullName evidence="4">HEAT repeat-containing protein 1</fullName>
    </submittedName>
</protein>
<gene>
    <name evidence="2" type="ORF">C1SCF055_LOCUS20112</name>
</gene>
<keyword evidence="5" id="KW-1185">Reference proteome</keyword>
<dbReference type="SUPFAM" id="SSF48371">
    <property type="entry name" value="ARM repeat"/>
    <property type="match status" value="1"/>
</dbReference>
<feature type="domain" description="Proteasome adapter and scaffold protein ECM29 HEAT-repeat" evidence="1">
    <location>
        <begin position="424"/>
        <end position="500"/>
    </location>
</feature>
<evidence type="ECO:0000313" key="4">
    <source>
        <dbReference type="EMBL" id="CAL4780664.1"/>
    </source>
</evidence>
<dbReference type="EMBL" id="CAMXCT010001821">
    <property type="protein sequence ID" value="CAI3993352.1"/>
    <property type="molecule type" value="Genomic_DNA"/>
</dbReference>
<dbReference type="InterPro" id="IPR011989">
    <property type="entry name" value="ARM-like"/>
</dbReference>
<dbReference type="Gene3D" id="1.25.10.10">
    <property type="entry name" value="Leucine-rich Repeat Variant"/>
    <property type="match status" value="1"/>
</dbReference>
<evidence type="ECO:0000259" key="1">
    <source>
        <dbReference type="Pfam" id="PF24492"/>
    </source>
</evidence>
<sequence length="531" mass="59092">MGLALCAVISDPLAPQGEIAASRAAELLRRLLQMAGDEEASDKAGEVTDAADAEDGAASLARKRVLAAERDGEQRCGVVWLATLMRRMSQQQLPLPADLVTSLSRAFVRSFSGLSMFVADCSLKSLCNLYRLVTAETRGEFLKALFSSISNRTVVSNMFVGTPDTQARKEEKDSKETGGPNSWKIAAKERVDLVKDLMFLARELQHPALFIGLLDQPSGSVWTGEIMREALDLQAPCLGELESTVCPVSLRPKLYTYLFHPNAQLRQAVVAVVANYFSCESPQSLTSKHPEEWPLLAKSVLGALGNSRVATREAGIHAAQALFRGRVWCEMAIIFEELWTITVKLMDDMEQRVQAVVKPFVRMMRNLTLRLCDVKVTARKDVETAMSEIVPLLLRFCERYKHAQPVCFEIMRELIKGATGTTLLEPHVQNLVPPLLVSLSMMENDALQYYQFHISAASEEKGKELEAARISNSRDSESMKLIKQLIPFISNEVANGLAPRRGFKIWPRHLGPERLCQNISCVPRVKKYKSK</sequence>
<accession>A0A9P1G0U5</accession>
<dbReference type="EMBL" id="CAMXCT020001821">
    <property type="protein sequence ID" value="CAL1146727.1"/>
    <property type="molecule type" value="Genomic_DNA"/>
</dbReference>
<organism evidence="2">
    <name type="scientific">Cladocopium goreaui</name>
    <dbReference type="NCBI Taxonomy" id="2562237"/>
    <lineage>
        <taxon>Eukaryota</taxon>
        <taxon>Sar</taxon>
        <taxon>Alveolata</taxon>
        <taxon>Dinophyceae</taxon>
        <taxon>Suessiales</taxon>
        <taxon>Symbiodiniaceae</taxon>
        <taxon>Cladocopium</taxon>
    </lineage>
</organism>
<dbReference type="Pfam" id="PF24492">
    <property type="entry name" value="HEAT_ECM29"/>
    <property type="match status" value="1"/>
</dbReference>
<dbReference type="InterPro" id="IPR055443">
    <property type="entry name" value="HEAT_ECM29"/>
</dbReference>
<evidence type="ECO:0000313" key="2">
    <source>
        <dbReference type="EMBL" id="CAI3993352.1"/>
    </source>
</evidence>
<dbReference type="Proteomes" id="UP001152797">
    <property type="component" value="Unassembled WGS sequence"/>
</dbReference>
<comment type="caution">
    <text evidence="2">The sequence shown here is derived from an EMBL/GenBank/DDBJ whole genome shotgun (WGS) entry which is preliminary data.</text>
</comment>
<dbReference type="AlphaFoldDB" id="A0A9P1G0U5"/>
<reference evidence="2" key="1">
    <citation type="submission" date="2022-10" db="EMBL/GenBank/DDBJ databases">
        <authorList>
            <person name="Chen Y."/>
            <person name="Dougan E. K."/>
            <person name="Chan C."/>
            <person name="Rhodes N."/>
            <person name="Thang M."/>
        </authorList>
    </citation>
    <scope>NUCLEOTIDE SEQUENCE</scope>
</reference>
<name>A0A9P1G0U5_9DINO</name>
<dbReference type="EMBL" id="CAMXCT030001821">
    <property type="protein sequence ID" value="CAL4780664.1"/>
    <property type="molecule type" value="Genomic_DNA"/>
</dbReference>
<proteinExistence type="predicted"/>